<dbReference type="InterPro" id="IPR037875">
    <property type="entry name" value="Bms1_N"/>
</dbReference>
<dbReference type="FunFam" id="3.40.50.300:FF:000105">
    <property type="entry name" value="BMS1 ribosome biogenesis factor"/>
    <property type="match status" value="1"/>
</dbReference>
<feature type="compositionally biased region" description="Basic and acidic residues" evidence="11">
    <location>
        <begin position="516"/>
        <end position="535"/>
    </location>
</feature>
<feature type="compositionally biased region" description="Polar residues" evidence="11">
    <location>
        <begin position="617"/>
        <end position="626"/>
    </location>
</feature>
<dbReference type="GO" id="GO:0005525">
    <property type="term" value="F:GTP binding"/>
    <property type="evidence" value="ECO:0007669"/>
    <property type="project" value="UniProtKB-KW"/>
</dbReference>
<dbReference type="SMART" id="SM01362">
    <property type="entry name" value="DUF663"/>
    <property type="match status" value="1"/>
</dbReference>
<feature type="region of interest" description="Disordered" evidence="11">
    <location>
        <begin position="447"/>
        <end position="626"/>
    </location>
</feature>
<evidence type="ECO:0000313" key="13">
    <source>
        <dbReference type="EMBL" id="KAF0768345.1"/>
    </source>
</evidence>
<dbReference type="InterPro" id="IPR007034">
    <property type="entry name" value="BMS1_TSR1_C"/>
</dbReference>
<evidence type="ECO:0000313" key="14">
    <source>
        <dbReference type="Proteomes" id="UP000478052"/>
    </source>
</evidence>
<gene>
    <name evidence="13" type="ORF">FWK35_00002303</name>
</gene>
<evidence type="ECO:0000256" key="1">
    <source>
        <dbReference type="ARBA" id="ARBA00004604"/>
    </source>
</evidence>
<feature type="compositionally biased region" description="Acidic residues" evidence="11">
    <location>
        <begin position="547"/>
        <end position="580"/>
    </location>
</feature>
<dbReference type="OrthoDB" id="10260897at2759"/>
<evidence type="ECO:0000256" key="11">
    <source>
        <dbReference type="SAM" id="MobiDB-lite"/>
    </source>
</evidence>
<feature type="domain" description="Bms1-type G" evidence="12">
    <location>
        <begin position="80"/>
        <end position="245"/>
    </location>
</feature>
<dbReference type="PROSITE" id="PS51714">
    <property type="entry name" value="G_BMS1"/>
    <property type="match status" value="1"/>
</dbReference>
<evidence type="ECO:0000256" key="5">
    <source>
        <dbReference type="ARBA" id="ARBA00022801"/>
    </source>
</evidence>
<dbReference type="Pfam" id="PF08142">
    <property type="entry name" value="AARP2CN"/>
    <property type="match status" value="1"/>
</dbReference>
<dbReference type="PANTHER" id="PTHR12858:SF2">
    <property type="entry name" value="RIBOSOME BIOGENESIS PROTEIN BMS1 HOMOLOG"/>
    <property type="match status" value="1"/>
</dbReference>
<dbReference type="PANTHER" id="PTHR12858">
    <property type="entry name" value="RIBOSOME BIOGENESIS PROTEIN"/>
    <property type="match status" value="1"/>
</dbReference>
<keyword evidence="6" id="KW-0067">ATP-binding</keyword>
<feature type="compositionally biased region" description="Basic and acidic residues" evidence="11">
    <location>
        <begin position="581"/>
        <end position="594"/>
    </location>
</feature>
<dbReference type="GO" id="GO:0005524">
    <property type="term" value="F:ATP binding"/>
    <property type="evidence" value="ECO:0007669"/>
    <property type="project" value="UniProtKB-KW"/>
</dbReference>
<evidence type="ECO:0000256" key="3">
    <source>
        <dbReference type="ARBA" id="ARBA00022553"/>
    </source>
</evidence>
<feature type="region of interest" description="Disordered" evidence="11">
    <location>
        <begin position="761"/>
        <end position="780"/>
    </location>
</feature>
<feature type="compositionally biased region" description="Basic and acidic residues" evidence="11">
    <location>
        <begin position="1200"/>
        <end position="1213"/>
    </location>
</feature>
<dbReference type="InterPro" id="IPR027417">
    <property type="entry name" value="P-loop_NTPase"/>
</dbReference>
<comment type="catalytic activity">
    <reaction evidence="9">
        <text>GTP + H2O = GDP + phosphate + H(+)</text>
        <dbReference type="Rhea" id="RHEA:19669"/>
        <dbReference type="ChEBI" id="CHEBI:15377"/>
        <dbReference type="ChEBI" id="CHEBI:15378"/>
        <dbReference type="ChEBI" id="CHEBI:37565"/>
        <dbReference type="ChEBI" id="CHEBI:43474"/>
        <dbReference type="ChEBI" id="CHEBI:58189"/>
    </reaction>
    <physiologicalReaction direction="left-to-right" evidence="9">
        <dbReference type="Rhea" id="RHEA:19670"/>
    </physiologicalReaction>
</comment>
<dbReference type="GO" id="GO:0000462">
    <property type="term" value="P:maturation of SSU-rRNA from tricistronic rRNA transcript (SSU-rRNA, 5.8S rRNA, LSU-rRNA)"/>
    <property type="evidence" value="ECO:0007669"/>
    <property type="project" value="TreeGrafter"/>
</dbReference>
<feature type="compositionally biased region" description="Basic and acidic residues" evidence="11">
    <location>
        <begin position="498"/>
        <end position="508"/>
    </location>
</feature>
<keyword evidence="4" id="KW-0547">Nucleotide-binding</keyword>
<dbReference type="AlphaFoldDB" id="A0A6G0ZBW2"/>
<dbReference type="InterPro" id="IPR012948">
    <property type="entry name" value="AARP2CN"/>
</dbReference>
<protein>
    <submittedName>
        <fullName evidence="13">Ribosome biogenesis protein BMS1</fullName>
    </submittedName>
</protein>
<evidence type="ECO:0000256" key="2">
    <source>
        <dbReference type="ARBA" id="ARBA00022517"/>
    </source>
</evidence>
<evidence type="ECO:0000256" key="6">
    <source>
        <dbReference type="ARBA" id="ARBA00022840"/>
    </source>
</evidence>
<keyword evidence="2" id="KW-0690">Ribosome biogenesis</keyword>
<dbReference type="Proteomes" id="UP000478052">
    <property type="component" value="Unassembled WGS sequence"/>
</dbReference>
<evidence type="ECO:0000256" key="7">
    <source>
        <dbReference type="ARBA" id="ARBA00023134"/>
    </source>
</evidence>
<keyword evidence="3" id="KW-0597">Phosphoprotein</keyword>
<comment type="similarity">
    <text evidence="10">Belongs to the TRAFAC class translation factor GTPase superfamily. Bms1-like GTPase family. BMS1 subfamily.</text>
</comment>
<dbReference type="GO" id="GO:0003924">
    <property type="term" value="F:GTPase activity"/>
    <property type="evidence" value="ECO:0007669"/>
    <property type="project" value="TreeGrafter"/>
</dbReference>
<dbReference type="EMBL" id="VUJU01000790">
    <property type="protein sequence ID" value="KAF0768345.1"/>
    <property type="molecule type" value="Genomic_DNA"/>
</dbReference>
<dbReference type="Pfam" id="PF04950">
    <property type="entry name" value="RIBIOP_C"/>
    <property type="match status" value="1"/>
</dbReference>
<reference evidence="13 14" key="1">
    <citation type="submission" date="2019-08" db="EMBL/GenBank/DDBJ databases">
        <title>Whole genome of Aphis craccivora.</title>
        <authorList>
            <person name="Voronova N.V."/>
            <person name="Shulinski R.S."/>
            <person name="Bandarenka Y.V."/>
            <person name="Zhorov D.G."/>
            <person name="Warner D."/>
        </authorList>
    </citation>
    <scope>NUCLEOTIDE SEQUENCE [LARGE SCALE GENOMIC DNA]</scope>
    <source>
        <strain evidence="13">180601</strain>
        <tissue evidence="13">Whole Body</tissue>
    </source>
</reference>
<keyword evidence="7" id="KW-0342">GTP-binding</keyword>
<feature type="compositionally biased region" description="Basic residues" evidence="11">
    <location>
        <begin position="1214"/>
        <end position="1231"/>
    </location>
</feature>
<dbReference type="CDD" id="cd01882">
    <property type="entry name" value="BMS1"/>
    <property type="match status" value="1"/>
</dbReference>
<keyword evidence="8" id="KW-0539">Nucleus</keyword>
<feature type="compositionally biased region" description="Acidic residues" evidence="11">
    <location>
        <begin position="453"/>
        <end position="497"/>
    </location>
</feature>
<dbReference type="Gene3D" id="3.40.50.300">
    <property type="entry name" value="P-loop containing nucleotide triphosphate hydrolases"/>
    <property type="match status" value="1"/>
</dbReference>
<accession>A0A6G0ZBW2</accession>
<name>A0A6G0ZBW2_APHCR</name>
<organism evidence="13 14">
    <name type="scientific">Aphis craccivora</name>
    <name type="common">Cowpea aphid</name>
    <dbReference type="NCBI Taxonomy" id="307492"/>
    <lineage>
        <taxon>Eukaryota</taxon>
        <taxon>Metazoa</taxon>
        <taxon>Ecdysozoa</taxon>
        <taxon>Arthropoda</taxon>
        <taxon>Hexapoda</taxon>
        <taxon>Insecta</taxon>
        <taxon>Pterygota</taxon>
        <taxon>Neoptera</taxon>
        <taxon>Paraneoptera</taxon>
        <taxon>Hemiptera</taxon>
        <taxon>Sternorrhyncha</taxon>
        <taxon>Aphidomorpha</taxon>
        <taxon>Aphidoidea</taxon>
        <taxon>Aphididae</taxon>
        <taxon>Aphidini</taxon>
        <taxon>Aphis</taxon>
        <taxon>Aphis</taxon>
    </lineage>
</organism>
<sequence>MAEEFDDKKKEHRKRHSGRKAEKKVLKKKLDQDEASARKRNPKAFAINSVVNAQRRFRRAQDLDTKKQHIPLVDRTPLEPPPIIVAVVGPPKVGKTTLINGIIKNFTRQPLTTINGPVTIVSGKRRRITLIECNNDINSMIDLAKVADLVLLMIDASFGFEMEIFEFLNICQVHGMPKVMGVLSHLDMLKNNKTLKRTKKLLKHRFWTEVYAGAKLFYLSGVHRGEYVRNEVKNLGRFISVMKFRPLTWQTSHSYVLVDRMEDLTPPELIRQNVKCDRRVSLYGFVRGIPMNKQSSVHIPGCGDSPIYDMCYLPDPCPLPEKLKKRSLVDKERLVYAPFSGVGGIVYDKDAVYVELGGSHSHSKIMNNTQDNTPGRELVNNIVETQDTLDQKIDRSEVQIFSNTEPIISTDFVENDDNNMEEELSVTNVTDPNDGRNRRKVMFRSDDMKFSDLDESDTQDDDDDDDDDDDSDIEDINPVSEENDDSDSEWSDSEDETENKKDKDDKSRFYGQSFGKENEIRKKIANELAKLDKINQESNNSIWNEREQEEQNYSDDDIEYDEDSDAEDDNSESDNDSDESDNNKEDYIKTKASDENDIDDKDIKNSLVDKSSHKNLQETNGGDSTLNWKKNLAQKAANAYYERQNSVANLWKLVYGDEVNEQKNDDKLNDDEDELGGLFRVSSMKNIKKQREKDDMNLEDISKFNVDHHHDWSLSEVCDTIKDMFVTGKWNRNEDATTLLENDNEELYGDFEDLETGEKVEGQDFDSDNDSVIEKPNKPLTEDELIEKKKKLKEQFDENYDDKEEGPSTYYDELKEEASKQAQLNKSQFEGMDDEIRVQLEGYRAGMYVRVELDAMPCELVSNFDPSYPLIVGGLQSGEENIGFLKVRIKKHRWYNKILKNRDPIIISMGWRRFQTLPIFSKQEDNMRHRMLKYTPEHVMCMAHFWGPMTKHGTGFLAVQDVSTKQAGFRITATGTVVDTDQSTQVTKKLKLTGTPLKIYKRTAFIKDMFNSTLEVTKFEGARIKTVSGVRGQIKKACPKPEGSFRATFEDKIKISDIVFCRTWYNVEVPKLYNPVTSLLLPLNEKNSWRGMKTVGQLKREQGIKALPQNDSMYTPIHRSMKHFKPLKLSKNLQAQLPYVDKPKTLATAKLDLKKQRVAVVRDGHEEQVASLMKMIRTTYKEKKRKDRKDMRVRVRQHKKDIQTEVRAKYKRDQQKKKAVMRKRSKMSSNK</sequence>
<dbReference type="SMART" id="SM00785">
    <property type="entry name" value="AARP2CN"/>
    <property type="match status" value="1"/>
</dbReference>
<comment type="caution">
    <text evidence="13">The sequence shown here is derived from an EMBL/GenBank/DDBJ whole genome shotgun (WGS) entry which is preliminary data.</text>
</comment>
<feature type="region of interest" description="Disordered" evidence="11">
    <location>
        <begin position="1181"/>
        <end position="1231"/>
    </location>
</feature>
<dbReference type="GO" id="GO:0030686">
    <property type="term" value="C:90S preribosome"/>
    <property type="evidence" value="ECO:0007669"/>
    <property type="project" value="TreeGrafter"/>
</dbReference>
<evidence type="ECO:0000259" key="12">
    <source>
        <dbReference type="PROSITE" id="PS51714"/>
    </source>
</evidence>
<dbReference type="GO" id="GO:0032040">
    <property type="term" value="C:small-subunit processome"/>
    <property type="evidence" value="ECO:0007669"/>
    <property type="project" value="UniProtKB-ARBA"/>
</dbReference>
<evidence type="ECO:0000256" key="10">
    <source>
        <dbReference type="ARBA" id="ARBA00061391"/>
    </source>
</evidence>
<feature type="region of interest" description="Disordered" evidence="11">
    <location>
        <begin position="1"/>
        <end position="41"/>
    </location>
</feature>
<feature type="compositionally biased region" description="Basic and acidic residues" evidence="11">
    <location>
        <begin position="19"/>
        <end position="37"/>
    </location>
</feature>
<evidence type="ECO:0000256" key="9">
    <source>
        <dbReference type="ARBA" id="ARBA00049117"/>
    </source>
</evidence>
<dbReference type="GO" id="GO:0034511">
    <property type="term" value="F:U3 snoRNA binding"/>
    <property type="evidence" value="ECO:0007669"/>
    <property type="project" value="TreeGrafter"/>
</dbReference>
<dbReference type="InterPro" id="IPR039761">
    <property type="entry name" value="Bms1/Tsr1"/>
</dbReference>
<dbReference type="SUPFAM" id="SSF52540">
    <property type="entry name" value="P-loop containing nucleoside triphosphate hydrolases"/>
    <property type="match status" value="1"/>
</dbReference>
<dbReference type="InterPro" id="IPR030387">
    <property type="entry name" value="G_Bms1/Tsr1_dom"/>
</dbReference>
<dbReference type="GO" id="GO:0005654">
    <property type="term" value="C:nucleoplasm"/>
    <property type="evidence" value="ECO:0007669"/>
    <property type="project" value="UniProtKB-ARBA"/>
</dbReference>
<evidence type="ECO:0000256" key="8">
    <source>
        <dbReference type="ARBA" id="ARBA00023242"/>
    </source>
</evidence>
<keyword evidence="14" id="KW-1185">Reference proteome</keyword>
<dbReference type="GO" id="GO:0000479">
    <property type="term" value="P:endonucleolytic cleavage of tricistronic rRNA transcript (SSU-rRNA, 5.8S rRNA, LSU-rRNA)"/>
    <property type="evidence" value="ECO:0007669"/>
    <property type="project" value="TreeGrafter"/>
</dbReference>
<evidence type="ECO:0000256" key="4">
    <source>
        <dbReference type="ARBA" id="ARBA00022741"/>
    </source>
</evidence>
<keyword evidence="5" id="KW-0378">Hydrolase</keyword>
<comment type="subcellular location">
    <subcellularLocation>
        <location evidence="1">Nucleus</location>
        <location evidence="1">Nucleolus</location>
    </subcellularLocation>
</comment>
<proteinExistence type="inferred from homology"/>